<accession>A0A926EE62</accession>
<sequence length="240" mass="27421">MHKLKRYKKLFVIICVVLLSTITVSAKLLPIYSVFTDKKQVALTFDCAWGADDIDEILETLDQHGVKATFFMVGDWMRKYPEATKKIAEKGHDVASHSDKHPHVTEMGKEEIKKDIRFAHNTIKEITGIDANLYRAPYGEYNDTVVEAAKESGYYIIQWDVDSLDWKNYGKQEMIDRVLKHKNLSPGSIILLHNATKYTKDALPTIIEGLKGKGYELVPVSQLIIKDNYTIDHTGRQYSN</sequence>
<dbReference type="PROSITE" id="PS51677">
    <property type="entry name" value="NODB"/>
    <property type="match status" value="1"/>
</dbReference>
<dbReference type="PANTHER" id="PTHR10587:SF128">
    <property type="entry name" value="POLYSACCHARIDE DEACETYLASE PDAB-RELATED"/>
    <property type="match status" value="1"/>
</dbReference>
<keyword evidence="3" id="KW-1185">Reference proteome</keyword>
<gene>
    <name evidence="2" type="ORF">H8718_03805</name>
</gene>
<dbReference type="GO" id="GO:0016020">
    <property type="term" value="C:membrane"/>
    <property type="evidence" value="ECO:0007669"/>
    <property type="project" value="TreeGrafter"/>
</dbReference>
<reference evidence="2" key="1">
    <citation type="submission" date="2020-08" db="EMBL/GenBank/DDBJ databases">
        <title>Genome public.</title>
        <authorList>
            <person name="Liu C."/>
            <person name="Sun Q."/>
        </authorList>
    </citation>
    <scope>NUCLEOTIDE SEQUENCE</scope>
    <source>
        <strain evidence="2">NSJ-12</strain>
    </source>
</reference>
<comment type="caution">
    <text evidence="2">The sequence shown here is derived from an EMBL/GenBank/DDBJ whole genome shotgun (WGS) entry which is preliminary data.</text>
</comment>
<dbReference type="EMBL" id="JACRSY010000004">
    <property type="protein sequence ID" value="MBC8578653.1"/>
    <property type="molecule type" value="Genomic_DNA"/>
</dbReference>
<dbReference type="Proteomes" id="UP000655830">
    <property type="component" value="Unassembled WGS sequence"/>
</dbReference>
<proteinExistence type="predicted"/>
<dbReference type="Gene3D" id="3.20.20.370">
    <property type="entry name" value="Glycoside hydrolase/deacetylase"/>
    <property type="match status" value="1"/>
</dbReference>
<dbReference type="InterPro" id="IPR002509">
    <property type="entry name" value="NODB_dom"/>
</dbReference>
<dbReference type="Pfam" id="PF01522">
    <property type="entry name" value="Polysacc_deac_1"/>
    <property type="match status" value="1"/>
</dbReference>
<dbReference type="InterPro" id="IPR011330">
    <property type="entry name" value="Glyco_hydro/deAcase_b/a-brl"/>
</dbReference>
<dbReference type="GO" id="GO:0005975">
    <property type="term" value="P:carbohydrate metabolic process"/>
    <property type="evidence" value="ECO:0007669"/>
    <property type="project" value="InterPro"/>
</dbReference>
<organism evidence="2 3">
    <name type="scientific">Zhenhengia yiwuensis</name>
    <dbReference type="NCBI Taxonomy" id="2763666"/>
    <lineage>
        <taxon>Bacteria</taxon>
        <taxon>Bacillati</taxon>
        <taxon>Bacillota</taxon>
        <taxon>Clostridia</taxon>
        <taxon>Lachnospirales</taxon>
        <taxon>Lachnospiraceae</taxon>
        <taxon>Zhenhengia</taxon>
    </lineage>
</organism>
<dbReference type="PANTHER" id="PTHR10587">
    <property type="entry name" value="GLYCOSYL TRANSFERASE-RELATED"/>
    <property type="match status" value="1"/>
</dbReference>
<dbReference type="InterPro" id="IPR050248">
    <property type="entry name" value="Polysacc_deacetylase_ArnD"/>
</dbReference>
<evidence type="ECO:0000313" key="3">
    <source>
        <dbReference type="Proteomes" id="UP000655830"/>
    </source>
</evidence>
<evidence type="ECO:0000259" key="1">
    <source>
        <dbReference type="PROSITE" id="PS51677"/>
    </source>
</evidence>
<feature type="domain" description="NodB homology" evidence="1">
    <location>
        <begin position="39"/>
        <end position="218"/>
    </location>
</feature>
<dbReference type="GO" id="GO:0016810">
    <property type="term" value="F:hydrolase activity, acting on carbon-nitrogen (but not peptide) bonds"/>
    <property type="evidence" value="ECO:0007669"/>
    <property type="project" value="InterPro"/>
</dbReference>
<dbReference type="RefSeq" id="WP_249331649.1">
    <property type="nucleotide sequence ID" value="NZ_JACRSY010000004.1"/>
</dbReference>
<evidence type="ECO:0000313" key="2">
    <source>
        <dbReference type="EMBL" id="MBC8578653.1"/>
    </source>
</evidence>
<protein>
    <submittedName>
        <fullName evidence="2">Polysaccharide deacetylase family protein</fullName>
    </submittedName>
</protein>
<dbReference type="AlphaFoldDB" id="A0A926EE62"/>
<dbReference type="SUPFAM" id="SSF88713">
    <property type="entry name" value="Glycoside hydrolase/deacetylase"/>
    <property type="match status" value="1"/>
</dbReference>
<name>A0A926EE62_9FIRM</name>